<accession>A0A2H5MI97</accession>
<keyword evidence="1" id="KW-1133">Transmembrane helix</keyword>
<dbReference type="AlphaFoldDB" id="A0A2H5MI97"/>
<dbReference type="RefSeq" id="WP_153349814.1">
    <property type="nucleotide sequence ID" value="NC_003078.1"/>
</dbReference>
<keyword evidence="1" id="KW-0472">Membrane</keyword>
<feature type="transmembrane region" description="Helical" evidence="1">
    <location>
        <begin position="24"/>
        <end position="43"/>
    </location>
</feature>
<protein>
    <submittedName>
        <fullName evidence="2">EmmD</fullName>
    </submittedName>
</protein>
<feature type="transmembrane region" description="Helical" evidence="1">
    <location>
        <begin position="49"/>
        <end position="68"/>
    </location>
</feature>
<organism evidence="2">
    <name type="scientific">Rhizobium meliloti (strain 1021)</name>
    <name type="common">Ensifer meliloti</name>
    <name type="synonym">Sinorhizobium meliloti</name>
    <dbReference type="NCBI Taxonomy" id="266834"/>
    <lineage>
        <taxon>Bacteria</taxon>
        <taxon>Pseudomonadati</taxon>
        <taxon>Pseudomonadota</taxon>
        <taxon>Alphaproteobacteria</taxon>
        <taxon>Hyphomicrobiales</taxon>
        <taxon>Rhizobiaceae</taxon>
        <taxon>Sinorhizobium/Ensifer group</taxon>
        <taxon>Sinorhizobium</taxon>
    </lineage>
</organism>
<proteinExistence type="predicted"/>
<evidence type="ECO:0000313" key="2">
    <source>
        <dbReference type="EMBL" id="DAB41442.1"/>
    </source>
</evidence>
<sequence>MALSDYGRNTTVSEACFRTITHPLTNLICIIVAVSIAAFASVPTGIPPYMLAPIGFMLVILIDPAGVASRLKARSGRQGATAGRSEPVADGWQASGNGWSLTFQRKRGLTRGAARSNIAAAARERAADSCRR</sequence>
<keyword evidence="1" id="KW-0812">Transmembrane</keyword>
<name>A0A2H5MI97_RHIME</name>
<dbReference type="EMBL" id="BK010202">
    <property type="protein sequence ID" value="DAB41442.1"/>
    <property type="molecule type" value="Genomic_DNA"/>
</dbReference>
<reference evidence="2" key="1">
    <citation type="journal article" date="2017" name="J. Bacteriol.">
        <title>Novel genes and regulators that influence production of cell surface exopolysaccharides in Sinorhizobium meliloti.</title>
        <authorList>
            <person name="Barnett M.J."/>
            <person name="Long S.R."/>
        </authorList>
    </citation>
    <scope>NUCLEOTIDE SEQUENCE</scope>
    <source>
        <strain evidence="2">1021</strain>
    </source>
</reference>
<evidence type="ECO:0000256" key="1">
    <source>
        <dbReference type="SAM" id="Phobius"/>
    </source>
</evidence>